<organism evidence="1 2">
    <name type="scientific">Paenibacillus azoreducens</name>
    <dbReference type="NCBI Taxonomy" id="116718"/>
    <lineage>
        <taxon>Bacteria</taxon>
        <taxon>Bacillati</taxon>
        <taxon>Bacillota</taxon>
        <taxon>Bacilli</taxon>
        <taxon>Bacillales</taxon>
        <taxon>Paenibacillaceae</taxon>
        <taxon>Paenibacillus</taxon>
    </lineage>
</organism>
<dbReference type="AlphaFoldDB" id="A0A919YA99"/>
<dbReference type="Proteomes" id="UP000682811">
    <property type="component" value="Unassembled WGS sequence"/>
</dbReference>
<evidence type="ECO:0000313" key="1">
    <source>
        <dbReference type="EMBL" id="GIO47522.1"/>
    </source>
</evidence>
<accession>A0A919YA99</accession>
<dbReference type="EMBL" id="BORT01000008">
    <property type="protein sequence ID" value="GIO47522.1"/>
    <property type="molecule type" value="Genomic_DNA"/>
</dbReference>
<evidence type="ECO:0000313" key="2">
    <source>
        <dbReference type="Proteomes" id="UP000682811"/>
    </source>
</evidence>
<sequence length="80" mass="8746">MAGFAAHAGRHGSSSAGCLCNAAKIFAEAGLTLFMTQKPSPYLNWETVFYFKIIEFINFKRSLRNPIIARKTSAKCGLSS</sequence>
<comment type="caution">
    <text evidence="1">The sequence shown here is derived from an EMBL/GenBank/DDBJ whole genome shotgun (WGS) entry which is preliminary data.</text>
</comment>
<keyword evidence="2" id="KW-1185">Reference proteome</keyword>
<reference evidence="1 2" key="1">
    <citation type="submission" date="2021-03" db="EMBL/GenBank/DDBJ databases">
        <title>Antimicrobial resistance genes in bacteria isolated from Japanese honey, and their potential for conferring macrolide and lincosamide resistance in the American foulbrood pathogen Paenibacillus larvae.</title>
        <authorList>
            <person name="Okamoto M."/>
            <person name="Kumagai M."/>
            <person name="Kanamori H."/>
            <person name="Takamatsu D."/>
        </authorList>
    </citation>
    <scope>NUCLEOTIDE SEQUENCE [LARGE SCALE GENOMIC DNA]</scope>
    <source>
        <strain evidence="1 2">J34TS1</strain>
    </source>
</reference>
<gene>
    <name evidence="1" type="ORF">J34TS1_22870</name>
</gene>
<protein>
    <submittedName>
        <fullName evidence="1">Uncharacterized protein</fullName>
    </submittedName>
</protein>
<name>A0A919YA99_9BACL</name>
<proteinExistence type="predicted"/>